<feature type="region of interest" description="Disordered" evidence="1">
    <location>
        <begin position="38"/>
        <end position="158"/>
    </location>
</feature>
<dbReference type="EMBL" id="NESQ01000117">
    <property type="protein sequence ID" value="PUU78541.1"/>
    <property type="molecule type" value="Genomic_DNA"/>
</dbReference>
<organism evidence="2 3">
    <name type="scientific">Tuber borchii</name>
    <name type="common">White truffle</name>
    <dbReference type="NCBI Taxonomy" id="42251"/>
    <lineage>
        <taxon>Eukaryota</taxon>
        <taxon>Fungi</taxon>
        <taxon>Dikarya</taxon>
        <taxon>Ascomycota</taxon>
        <taxon>Pezizomycotina</taxon>
        <taxon>Pezizomycetes</taxon>
        <taxon>Pezizales</taxon>
        <taxon>Tuberaceae</taxon>
        <taxon>Tuber</taxon>
    </lineage>
</organism>
<evidence type="ECO:0000313" key="2">
    <source>
        <dbReference type="EMBL" id="PUU78541.1"/>
    </source>
</evidence>
<dbReference type="Proteomes" id="UP000244722">
    <property type="component" value="Unassembled WGS sequence"/>
</dbReference>
<sequence>MSTKMSGNAEICHLPSPALVSAPTYAINSRILERSVYQERVRRHSTSSQTPKPITRRAEGPRYETVISQSLSPAQSAAADPTPIPDVIKLRGDGTEVRFSGGRRNSLIRREAPREKRGSRAGNETPSLGGKHLESSPSSDDEGEGSSGSDTASEYGSS</sequence>
<comment type="caution">
    <text evidence="2">The sequence shown here is derived from an EMBL/GenBank/DDBJ whole genome shotgun (WGS) entry which is preliminary data.</text>
</comment>
<accession>A0A2T6ZSS4</accession>
<name>A0A2T6ZSS4_TUBBO</name>
<dbReference type="AlphaFoldDB" id="A0A2T6ZSS4"/>
<feature type="compositionally biased region" description="Basic and acidic residues" evidence="1">
    <location>
        <begin position="108"/>
        <end position="118"/>
    </location>
</feature>
<keyword evidence="3" id="KW-1185">Reference proteome</keyword>
<protein>
    <submittedName>
        <fullName evidence="2">Uncharacterized protein</fullName>
    </submittedName>
</protein>
<evidence type="ECO:0000256" key="1">
    <source>
        <dbReference type="SAM" id="MobiDB-lite"/>
    </source>
</evidence>
<reference evidence="2 3" key="1">
    <citation type="submission" date="2017-04" db="EMBL/GenBank/DDBJ databases">
        <title>Draft genome sequence of Tuber borchii Vittad., a whitish edible truffle.</title>
        <authorList>
            <consortium name="DOE Joint Genome Institute"/>
            <person name="Murat C."/>
            <person name="Kuo A."/>
            <person name="Barry K.W."/>
            <person name="Clum A."/>
            <person name="Dockter R.B."/>
            <person name="Fauchery L."/>
            <person name="Iotti M."/>
            <person name="Kohler A."/>
            <person name="Labutti K."/>
            <person name="Lindquist E.A."/>
            <person name="Lipzen A."/>
            <person name="Ohm R.A."/>
            <person name="Wang M."/>
            <person name="Grigoriev I.V."/>
            <person name="Zambonelli A."/>
            <person name="Martin F.M."/>
        </authorList>
    </citation>
    <scope>NUCLEOTIDE SEQUENCE [LARGE SCALE GENOMIC DNA]</scope>
    <source>
        <strain evidence="2 3">Tbo3840</strain>
    </source>
</reference>
<gene>
    <name evidence="2" type="ORF">B9Z19DRAFT_1064977</name>
</gene>
<evidence type="ECO:0000313" key="3">
    <source>
        <dbReference type="Proteomes" id="UP000244722"/>
    </source>
</evidence>
<feature type="compositionally biased region" description="Low complexity" evidence="1">
    <location>
        <begin position="68"/>
        <end position="79"/>
    </location>
</feature>
<proteinExistence type="predicted"/>